<evidence type="ECO:0000256" key="1">
    <source>
        <dbReference type="SAM" id="Coils"/>
    </source>
</evidence>
<name>A0A225UTH0_9STRA</name>
<feature type="coiled-coil region" evidence="1">
    <location>
        <begin position="55"/>
        <end position="82"/>
    </location>
</feature>
<dbReference type="EMBL" id="NBNE01011664">
    <property type="protein sequence ID" value="OWY96414.1"/>
    <property type="molecule type" value="Genomic_DNA"/>
</dbReference>
<sequence length="233" mass="25990">MHCTSRNGADTAVFTDIPAIKSQRDAFLASILARNMKKYAGKRNCPFATPQNSQKPRVDDDMKSLQRDVEELEARLAAARRRKTQPKSQVDAARLRAMLQACRKQAQQDVNVDMGFHPAMPSCGQLEYEPTVDAPVFRQMEKSLADQYDQLKQVFTDAGLDDKTDFYDAQVVTGTQQGTFVRFSTSKVAPFALDAINGAMWNGARKNAVLNTQADPAIQGDSDVMYLKRECML</sequence>
<protein>
    <submittedName>
        <fullName evidence="2">Uncharacterized protein</fullName>
    </submittedName>
</protein>
<evidence type="ECO:0000313" key="3">
    <source>
        <dbReference type="Proteomes" id="UP000198211"/>
    </source>
</evidence>
<keyword evidence="3" id="KW-1185">Reference proteome</keyword>
<comment type="caution">
    <text evidence="2">The sequence shown here is derived from an EMBL/GenBank/DDBJ whole genome shotgun (WGS) entry which is preliminary data.</text>
</comment>
<organism evidence="2 3">
    <name type="scientific">Phytophthora megakarya</name>
    <dbReference type="NCBI Taxonomy" id="4795"/>
    <lineage>
        <taxon>Eukaryota</taxon>
        <taxon>Sar</taxon>
        <taxon>Stramenopiles</taxon>
        <taxon>Oomycota</taxon>
        <taxon>Peronosporomycetes</taxon>
        <taxon>Peronosporales</taxon>
        <taxon>Peronosporaceae</taxon>
        <taxon>Phytophthora</taxon>
    </lineage>
</organism>
<accession>A0A225UTH0</accession>
<proteinExistence type="predicted"/>
<reference evidence="3" key="1">
    <citation type="submission" date="2017-03" db="EMBL/GenBank/DDBJ databases">
        <title>Phytopthora megakarya and P. palmivora, two closely related causual agents of cacao black pod achieved similar genome size and gene model numbers by different mechanisms.</title>
        <authorList>
            <person name="Ali S."/>
            <person name="Shao J."/>
            <person name="Larry D.J."/>
            <person name="Kronmiller B."/>
            <person name="Shen D."/>
            <person name="Strem M.D."/>
            <person name="Melnick R.L."/>
            <person name="Guiltinan M.J."/>
            <person name="Tyler B.M."/>
            <person name="Meinhardt L.W."/>
            <person name="Bailey B.A."/>
        </authorList>
    </citation>
    <scope>NUCLEOTIDE SEQUENCE [LARGE SCALE GENOMIC DNA]</scope>
    <source>
        <strain evidence="3">zdho120</strain>
    </source>
</reference>
<gene>
    <name evidence="2" type="ORF">PHMEG_00033320</name>
</gene>
<dbReference type="Proteomes" id="UP000198211">
    <property type="component" value="Unassembled WGS sequence"/>
</dbReference>
<keyword evidence="1" id="KW-0175">Coiled coil</keyword>
<dbReference type="OrthoDB" id="166473at2759"/>
<dbReference type="AlphaFoldDB" id="A0A225UTH0"/>
<evidence type="ECO:0000313" key="2">
    <source>
        <dbReference type="EMBL" id="OWY96414.1"/>
    </source>
</evidence>
<feature type="non-terminal residue" evidence="2">
    <location>
        <position position="233"/>
    </location>
</feature>